<name>A0A451D7T3_9GAMM</name>
<evidence type="ECO:0000256" key="8">
    <source>
        <dbReference type="ARBA" id="ARBA00022840"/>
    </source>
</evidence>
<dbReference type="PANTHER" id="PTHR43071">
    <property type="entry name" value="2-AMINO-4-HYDROXY-6-HYDROXYMETHYLDIHYDROPTERIDINE PYROPHOSPHOKINASE"/>
    <property type="match status" value="1"/>
</dbReference>
<comment type="function">
    <text evidence="10">Catalyzes the transfer of pyrophosphate from adenosine triphosphate (ATP) to 6-hydroxymethyl-7,8-dihydropterin, an enzymatic step in folate biosynthesis pathway.</text>
</comment>
<dbReference type="RefSeq" id="WP_157992899.1">
    <property type="nucleotide sequence ID" value="NZ_LR217713.1"/>
</dbReference>
<reference evidence="14 15" key="1">
    <citation type="submission" date="2019-02" db="EMBL/GenBank/DDBJ databases">
        <authorList>
            <person name="Manzano-Marin A."/>
            <person name="Manzano-Marin A."/>
        </authorList>
    </citation>
    <scope>NUCLEOTIDE SEQUENCE [LARGE SCALE GENOMIC DNA]</scope>
    <source>
        <strain evidence="14 15">ErCicurvipes</strain>
    </source>
</reference>
<dbReference type="CDD" id="cd00483">
    <property type="entry name" value="HPPK"/>
    <property type="match status" value="1"/>
</dbReference>
<proteinExistence type="inferred from homology"/>
<evidence type="ECO:0000259" key="13">
    <source>
        <dbReference type="PROSITE" id="PS00794"/>
    </source>
</evidence>
<comment type="pathway">
    <text evidence="1">Cofactor biosynthesis; tetrahydrofolate biosynthesis; 2-amino-4-hydroxy-6-hydroxymethyl-7,8-dihydropteridine diphosphate from 7,8-dihydroneopterin triphosphate: step 4/4.</text>
</comment>
<dbReference type="NCBIfam" id="TIGR01498">
    <property type="entry name" value="folK"/>
    <property type="match status" value="1"/>
</dbReference>
<gene>
    <name evidence="14" type="primary">folK</name>
    <name evidence="14" type="ORF">ERCICURV3402_237</name>
</gene>
<comment type="similarity">
    <text evidence="2">Belongs to the HPPK family.</text>
</comment>
<evidence type="ECO:0000256" key="2">
    <source>
        <dbReference type="ARBA" id="ARBA00005810"/>
    </source>
</evidence>
<dbReference type="UniPathway" id="UPA00077">
    <property type="reaction ID" value="UER00155"/>
</dbReference>
<feature type="domain" description="7,8-dihydro-6-hydroxymethylpterin-pyrophosphokinase" evidence="13">
    <location>
        <begin position="89"/>
        <end position="100"/>
    </location>
</feature>
<keyword evidence="8" id="KW-0067">ATP-binding</keyword>
<dbReference type="AlphaFoldDB" id="A0A451D7T3"/>
<keyword evidence="6" id="KW-0547">Nucleotide-binding</keyword>
<sequence>MNRVYLSLGSNISNPLIQLQNAINKIKHIKDAQVIMQSPLYYSPPYGPIKQPYFLNIAIAIETSLTADIFLDQIQNIEKEQGRVRQIDRWGPRTLDIDIMLFGKQILHTPRLTLPHYDMHNRAFMLLPLLDIAPNLYLPNGKRLSHLLASLDSTIIKNIVKC</sequence>
<evidence type="ECO:0000313" key="14">
    <source>
        <dbReference type="EMBL" id="VFP81911.1"/>
    </source>
</evidence>
<evidence type="ECO:0000256" key="6">
    <source>
        <dbReference type="ARBA" id="ARBA00022741"/>
    </source>
</evidence>
<dbReference type="PANTHER" id="PTHR43071:SF1">
    <property type="entry name" value="2-AMINO-4-HYDROXY-6-HYDROXYMETHYLDIHYDROPTERIDINE PYROPHOSPHOKINASE"/>
    <property type="match status" value="1"/>
</dbReference>
<dbReference type="GeneID" id="66304515"/>
<dbReference type="InterPro" id="IPR035907">
    <property type="entry name" value="Hppk_sf"/>
</dbReference>
<evidence type="ECO:0000256" key="4">
    <source>
        <dbReference type="ARBA" id="ARBA00016218"/>
    </source>
</evidence>
<dbReference type="InterPro" id="IPR000550">
    <property type="entry name" value="Hppk"/>
</dbReference>
<dbReference type="GO" id="GO:0016301">
    <property type="term" value="F:kinase activity"/>
    <property type="evidence" value="ECO:0007669"/>
    <property type="project" value="UniProtKB-KW"/>
</dbReference>
<dbReference type="Proteomes" id="UP000294441">
    <property type="component" value="Chromosome 1"/>
</dbReference>
<evidence type="ECO:0000256" key="9">
    <source>
        <dbReference type="ARBA" id="ARBA00022909"/>
    </source>
</evidence>
<keyword evidence="7 14" id="KW-0418">Kinase</keyword>
<protein>
    <recommendedName>
        <fullName evidence="4">2-amino-4-hydroxy-6-hydroxymethyldihydropteridine pyrophosphokinase</fullName>
        <ecNumber evidence="3">2.7.6.3</ecNumber>
    </recommendedName>
    <alternativeName>
        <fullName evidence="11">6-hydroxymethyl-7,8-dihydropterin pyrophosphokinase</fullName>
    </alternativeName>
    <alternativeName>
        <fullName evidence="12">7,8-dihydro-6-hydroxymethylpterin-pyrophosphokinase</fullName>
    </alternativeName>
</protein>
<dbReference type="GO" id="GO:0046656">
    <property type="term" value="P:folic acid biosynthetic process"/>
    <property type="evidence" value="ECO:0007669"/>
    <property type="project" value="UniProtKB-KW"/>
</dbReference>
<evidence type="ECO:0000256" key="11">
    <source>
        <dbReference type="ARBA" id="ARBA00029766"/>
    </source>
</evidence>
<evidence type="ECO:0000256" key="3">
    <source>
        <dbReference type="ARBA" id="ARBA00013253"/>
    </source>
</evidence>
<evidence type="ECO:0000256" key="1">
    <source>
        <dbReference type="ARBA" id="ARBA00005051"/>
    </source>
</evidence>
<dbReference type="SUPFAM" id="SSF55083">
    <property type="entry name" value="6-hydroxymethyl-7,8-dihydropterin pyrophosphokinase, HPPK"/>
    <property type="match status" value="1"/>
</dbReference>
<evidence type="ECO:0000256" key="5">
    <source>
        <dbReference type="ARBA" id="ARBA00022679"/>
    </source>
</evidence>
<dbReference type="EC" id="2.7.6.3" evidence="3"/>
<dbReference type="Gene3D" id="3.30.70.560">
    <property type="entry name" value="7,8-Dihydro-6-hydroxymethylpterin-pyrophosphokinase HPPK"/>
    <property type="match status" value="1"/>
</dbReference>
<keyword evidence="5 14" id="KW-0808">Transferase</keyword>
<dbReference type="PROSITE" id="PS00794">
    <property type="entry name" value="HPPK"/>
    <property type="match status" value="1"/>
</dbReference>
<dbReference type="Pfam" id="PF01288">
    <property type="entry name" value="HPPK"/>
    <property type="match status" value="1"/>
</dbReference>
<dbReference type="OrthoDB" id="9808041at2"/>
<evidence type="ECO:0000256" key="12">
    <source>
        <dbReference type="ARBA" id="ARBA00033413"/>
    </source>
</evidence>
<dbReference type="GO" id="GO:0005524">
    <property type="term" value="F:ATP binding"/>
    <property type="evidence" value="ECO:0007669"/>
    <property type="project" value="UniProtKB-KW"/>
</dbReference>
<accession>A0A451D7T3</accession>
<evidence type="ECO:0000313" key="15">
    <source>
        <dbReference type="Proteomes" id="UP000294441"/>
    </source>
</evidence>
<organism evidence="14 15">
    <name type="scientific">Candidatus Erwinia haradaeae</name>
    <dbReference type="NCBI Taxonomy" id="1922217"/>
    <lineage>
        <taxon>Bacteria</taxon>
        <taxon>Pseudomonadati</taxon>
        <taxon>Pseudomonadota</taxon>
        <taxon>Gammaproteobacteria</taxon>
        <taxon>Enterobacterales</taxon>
        <taxon>Erwiniaceae</taxon>
        <taxon>Erwinia</taxon>
    </lineage>
</organism>
<dbReference type="EMBL" id="LR217713">
    <property type="protein sequence ID" value="VFP81911.1"/>
    <property type="molecule type" value="Genomic_DNA"/>
</dbReference>
<evidence type="ECO:0000256" key="7">
    <source>
        <dbReference type="ARBA" id="ARBA00022777"/>
    </source>
</evidence>
<keyword evidence="9" id="KW-0289">Folate biosynthesis</keyword>
<dbReference type="GO" id="GO:0003848">
    <property type="term" value="F:2-amino-4-hydroxy-6-hydroxymethyldihydropteridine diphosphokinase activity"/>
    <property type="evidence" value="ECO:0007669"/>
    <property type="project" value="UniProtKB-EC"/>
</dbReference>
<evidence type="ECO:0000256" key="10">
    <source>
        <dbReference type="ARBA" id="ARBA00029409"/>
    </source>
</evidence>
<dbReference type="GO" id="GO:0046654">
    <property type="term" value="P:tetrahydrofolate biosynthetic process"/>
    <property type="evidence" value="ECO:0007669"/>
    <property type="project" value="UniProtKB-UniPathway"/>
</dbReference>